<keyword evidence="1" id="KW-1133">Transmembrane helix</keyword>
<proteinExistence type="predicted"/>
<dbReference type="Proteomes" id="UP000593565">
    <property type="component" value="Unassembled WGS sequence"/>
</dbReference>
<keyword evidence="3" id="KW-1185">Reference proteome</keyword>
<dbReference type="EMBL" id="JAAGNN010000005">
    <property type="protein sequence ID" value="KAF4088902.1"/>
    <property type="molecule type" value="Genomic_DNA"/>
</dbReference>
<accession>A0A7J6B1B1</accession>
<feature type="transmembrane region" description="Helical" evidence="1">
    <location>
        <begin position="43"/>
        <end position="65"/>
    </location>
</feature>
<dbReference type="AlphaFoldDB" id="A0A7J6B1B1"/>
<comment type="caution">
    <text evidence="2">The sequence shown here is derived from an EMBL/GenBank/DDBJ whole genome shotgun (WGS) entry which is preliminary data.</text>
</comment>
<reference evidence="2 3" key="1">
    <citation type="submission" date="2020-02" db="EMBL/GenBank/DDBJ databases">
        <title>A chromosome-scale genome assembly of the black bullhead catfish (Ameiurus melas).</title>
        <authorList>
            <person name="Wen M."/>
            <person name="Zham M."/>
            <person name="Cabau C."/>
            <person name="Klopp C."/>
            <person name="Donnadieu C."/>
            <person name="Roques C."/>
            <person name="Bouchez O."/>
            <person name="Lampietro C."/>
            <person name="Jouanno E."/>
            <person name="Herpin A."/>
            <person name="Louis A."/>
            <person name="Berthelot C."/>
            <person name="Parey E."/>
            <person name="Roest-Crollius H."/>
            <person name="Braasch I."/>
            <person name="Postlethwait J."/>
            <person name="Robinson-Rechavi M."/>
            <person name="Echchiki A."/>
            <person name="Begum T."/>
            <person name="Montfort J."/>
            <person name="Schartl M."/>
            <person name="Bobe J."/>
            <person name="Guiguen Y."/>
        </authorList>
    </citation>
    <scope>NUCLEOTIDE SEQUENCE [LARGE SCALE GENOMIC DNA]</scope>
    <source>
        <strain evidence="2">M_S1</strain>
        <tissue evidence="2">Blood</tissue>
    </source>
</reference>
<organism evidence="2 3">
    <name type="scientific">Ameiurus melas</name>
    <name type="common">Black bullhead</name>
    <name type="synonym">Silurus melas</name>
    <dbReference type="NCBI Taxonomy" id="219545"/>
    <lineage>
        <taxon>Eukaryota</taxon>
        <taxon>Metazoa</taxon>
        <taxon>Chordata</taxon>
        <taxon>Craniata</taxon>
        <taxon>Vertebrata</taxon>
        <taxon>Euteleostomi</taxon>
        <taxon>Actinopterygii</taxon>
        <taxon>Neopterygii</taxon>
        <taxon>Teleostei</taxon>
        <taxon>Ostariophysi</taxon>
        <taxon>Siluriformes</taxon>
        <taxon>Ictaluridae</taxon>
        <taxon>Ameiurus</taxon>
    </lineage>
</organism>
<keyword evidence="1" id="KW-0472">Membrane</keyword>
<name>A0A7J6B1B1_AMEME</name>
<evidence type="ECO:0000313" key="2">
    <source>
        <dbReference type="EMBL" id="KAF4088902.1"/>
    </source>
</evidence>
<protein>
    <submittedName>
        <fullName evidence="2">Uncharacterized protein</fullName>
    </submittedName>
</protein>
<evidence type="ECO:0000256" key="1">
    <source>
        <dbReference type="SAM" id="Phobius"/>
    </source>
</evidence>
<evidence type="ECO:0000313" key="3">
    <source>
        <dbReference type="Proteomes" id="UP000593565"/>
    </source>
</evidence>
<gene>
    <name evidence="2" type="ORF">AMELA_G00060020</name>
</gene>
<keyword evidence="1" id="KW-0812">Transmembrane</keyword>
<sequence length="85" mass="9538">MQYCHGYCVSIYGALMIWILQEVCTVSADTNTEMVLKETPLSVLKLISSLVAASPYLLVTIILGVKCYRARGHHNSQYAMRVIEE</sequence>